<proteinExistence type="predicted"/>
<reference evidence="2 3" key="1">
    <citation type="submission" date="2024-09" db="EMBL/GenBank/DDBJ databases">
        <authorList>
            <person name="Sun Q."/>
            <person name="Mori K."/>
        </authorList>
    </citation>
    <scope>NUCLEOTIDE SEQUENCE [LARGE SCALE GENOMIC DNA]</scope>
    <source>
        <strain evidence="2 3">CGMCC 1.9126</strain>
    </source>
</reference>
<comment type="caution">
    <text evidence="2">The sequence shown here is derived from an EMBL/GenBank/DDBJ whole genome shotgun (WGS) entry which is preliminary data.</text>
</comment>
<name>A0ABV6KTD0_9BACI</name>
<keyword evidence="3" id="KW-1185">Reference proteome</keyword>
<dbReference type="Pfam" id="PF10137">
    <property type="entry name" value="CAP12-PCTIR_TIR"/>
    <property type="match status" value="1"/>
</dbReference>
<protein>
    <submittedName>
        <fullName evidence="2">TIR domain-containing protein</fullName>
    </submittedName>
</protein>
<organism evidence="2 3">
    <name type="scientific">Robertmurraya beringensis</name>
    <dbReference type="NCBI Taxonomy" id="641660"/>
    <lineage>
        <taxon>Bacteria</taxon>
        <taxon>Bacillati</taxon>
        <taxon>Bacillota</taxon>
        <taxon>Bacilli</taxon>
        <taxon>Bacillales</taxon>
        <taxon>Bacillaceae</taxon>
        <taxon>Robertmurraya</taxon>
    </lineage>
</organism>
<evidence type="ECO:0000313" key="3">
    <source>
        <dbReference type="Proteomes" id="UP001589738"/>
    </source>
</evidence>
<accession>A0ABV6KTD0</accession>
<dbReference type="RefSeq" id="WP_377058380.1">
    <property type="nucleotide sequence ID" value="NZ_JBHLUU010000097.1"/>
</dbReference>
<evidence type="ECO:0000313" key="2">
    <source>
        <dbReference type="EMBL" id="MFC0476252.1"/>
    </source>
</evidence>
<gene>
    <name evidence="2" type="ORF">ACFFHF_13515</name>
</gene>
<dbReference type="Proteomes" id="UP001589738">
    <property type="component" value="Unassembled WGS sequence"/>
</dbReference>
<dbReference type="EMBL" id="JBHLUU010000097">
    <property type="protein sequence ID" value="MFC0476252.1"/>
    <property type="molecule type" value="Genomic_DNA"/>
</dbReference>
<dbReference type="InterPro" id="IPR019302">
    <property type="entry name" value="CAP12/PCTIR_TIR_dom"/>
</dbReference>
<evidence type="ECO:0000259" key="1">
    <source>
        <dbReference type="Pfam" id="PF10137"/>
    </source>
</evidence>
<sequence length="337" mass="38192">MSSIKPKVFIGSASESLEYVDAIHEGLGRIAEVTPWSTGVFKATEYTIESLERQLDQNDFAVFVFSPDDIVNIRGNISYTTRDNTLFEMGLFWGRLRRGRVFYIIPTEVPSNENAKGIRLPTDLDGITVLHYEKRTDGNYDAAVNRACRSIKRAIEEKGPFLDPGKLLAELNNEREQEYTLIRVLRTLSKRLLFDSSQPLEYLTEAVRNGYKAPENFYVEGTGVWKPIGTDGLKQVAGNEGQGEFFNFNVNHGKNLNDPDRIVVVDCFQQSEELVFEKTTSHYDNTYVLCYPIRNKLVLTVALTGRPTLSKDEIDQIFLDNYSLLDTINKIYGGATL</sequence>
<feature type="domain" description="CD-NTase-associated protein 12/Pycsar effector protein TIR" evidence="1">
    <location>
        <begin position="7"/>
        <end position="133"/>
    </location>
</feature>